<dbReference type="RefSeq" id="WP_108779758.1">
    <property type="nucleotide sequence ID" value="NZ_CP029186.1"/>
</dbReference>
<dbReference type="EMBL" id="CP029186">
    <property type="protein sequence ID" value="AWH87039.1"/>
    <property type="molecule type" value="Genomic_DNA"/>
</dbReference>
<evidence type="ECO:0008006" key="3">
    <source>
        <dbReference type="Google" id="ProtNLM"/>
    </source>
</evidence>
<dbReference type="NCBIfam" id="NF041324">
    <property type="entry name" value="Bacteroid_MobA"/>
    <property type="match status" value="1"/>
</dbReference>
<dbReference type="Proteomes" id="UP000244929">
    <property type="component" value="Chromosome"/>
</dbReference>
<dbReference type="AlphaFoldDB" id="A0A2S1R365"/>
<name>A0A2S1R365_9FLAO</name>
<evidence type="ECO:0000313" key="1">
    <source>
        <dbReference type="EMBL" id="AWH87039.1"/>
    </source>
</evidence>
<dbReference type="OrthoDB" id="2042421at2"/>
<dbReference type="KEGG" id="falb:HYN59_14705"/>
<dbReference type="InterPro" id="IPR045788">
    <property type="entry name" value="MobC_2"/>
</dbReference>
<accession>A0A2S1R365</accession>
<organism evidence="1 2">
    <name type="scientific">Flavobacterium album</name>
    <dbReference type="NCBI Taxonomy" id="2175091"/>
    <lineage>
        <taxon>Bacteria</taxon>
        <taxon>Pseudomonadati</taxon>
        <taxon>Bacteroidota</taxon>
        <taxon>Flavobacteriia</taxon>
        <taxon>Flavobacteriales</taxon>
        <taxon>Flavobacteriaceae</taxon>
        <taxon>Flavobacterium</taxon>
    </lineage>
</organism>
<sequence length="144" mass="16916">MDKGKTAKGGRRPKQHPRTHRYVFRLDDLDNEKFLRLFEASGLDSKARFITAVLFEREIRTVRIDVQANDFYVRLTSLFSQFRSVGTNYNQVVKILYRNFSEKKAGAYLFKLEKQTAELALLCREVILLAESFKSEYLDQKKEP</sequence>
<evidence type="ECO:0000313" key="2">
    <source>
        <dbReference type="Proteomes" id="UP000244929"/>
    </source>
</evidence>
<dbReference type="Pfam" id="PF19514">
    <property type="entry name" value="MobC_2"/>
    <property type="match status" value="1"/>
</dbReference>
<keyword evidence="2" id="KW-1185">Reference proteome</keyword>
<protein>
    <recommendedName>
        <fullName evidence="3">MobA protein</fullName>
    </recommendedName>
</protein>
<reference evidence="1 2" key="1">
    <citation type="submission" date="2018-04" db="EMBL/GenBank/DDBJ databases">
        <title>Genome sequencing of Flavobacterium sp. HYN0059.</title>
        <authorList>
            <person name="Yi H."/>
            <person name="Baek C."/>
        </authorList>
    </citation>
    <scope>NUCLEOTIDE SEQUENCE [LARGE SCALE GENOMIC DNA]</scope>
    <source>
        <strain evidence="1 2">HYN0059</strain>
    </source>
</reference>
<proteinExistence type="predicted"/>
<gene>
    <name evidence="1" type="ORF">HYN59_14705</name>
</gene>